<dbReference type="SUPFAM" id="SSF47986">
    <property type="entry name" value="DEATH domain"/>
    <property type="match status" value="1"/>
</dbReference>
<dbReference type="RefSeq" id="XP_019850633.1">
    <property type="nucleotide sequence ID" value="XM_019995074.1"/>
</dbReference>
<dbReference type="GeneID" id="109581198"/>
<keyword evidence="4" id="KW-1185">Reference proteome</keyword>
<sequence length="863" mass="98462">MKTVGEVSSFALFIFVINLVYYIFIQLIGYILDLIFISPNLVTGIIMIVSNITFISAVTLWLKSLPAPTDDYDKKYMEKVDEKVETKLKIISCMTVGPPTVGKTTLREQLRNNKQKKDCKRPLSTQVADKIKKFQFTAGNNKWNHMTSDEELTGFVKGLEKEQTSLVAIVFASLFFIAPTWMAIVVFCIKENENENLSHLKFFKYLILTVSCQVLFMMVLCDNPIPPHIYKNITIEFVRNTISKKIFKKTPPIYSDTLLVHFRDSGGQPEFHEVIPALMPQSTLYLIMFNLNEDLEKEYNVTYKASEEDTSARYKSSFTVKETILQILASIQSLHNYEKPGITSSALIIGTHKDKIQGTRQLQQIQQELEKEIKGTDWYTSDAIATTPNGDLILPIDTYNHNDVETVKDMIKQSTATRSYKVPVTFIALYFTIEKLNKPVMSFKEFKNHARDCNIKYEVELNRVCQYLQDTMGAIQYFKNIPEMKDIVITDPQILFDLVNELILCTFTFKNIRTMDSRNQAERFRFSGRFTKQVLQECDIIKRGLLTADQVIPILIHLSIIAPVGINSKGYEEYFLPYVLVHAPVSVPASMLTVATGYSPLLVTFKCGYTPRGVFSCLISSILCCKGQWVLSSDKIYRNQVMFHLTEHGHYVILKNCIKHLQVTITVCHGSTISDVPFPKIRGFLSQHLSIIITKLRYSASKVGHSFGFYCTLEDHATSDPHIAQCISNVQNPHIKCTIGPSPMTASLTPEQAIWFKDDYNSKRTTFDITHLSMVLQFLTDNHYDATAWRRLGLALGIYQLTLNKIESDARGKTEDCLIECLSAWLRQEDNVKESGIPNWYTLEKALDSIRQRSIADLHCSLC</sequence>
<dbReference type="Gene3D" id="3.40.50.300">
    <property type="entry name" value="P-loop containing nucleotide triphosphate hydrolases"/>
    <property type="match status" value="1"/>
</dbReference>
<keyword evidence="1" id="KW-1133">Transmembrane helix</keyword>
<feature type="transmembrane region" description="Helical" evidence="1">
    <location>
        <begin position="202"/>
        <end position="220"/>
    </location>
</feature>
<dbReference type="Proteomes" id="UP000007879">
    <property type="component" value="Unassembled WGS sequence"/>
</dbReference>
<dbReference type="SUPFAM" id="SSF52540">
    <property type="entry name" value="P-loop containing nucleoside triphosphate hydrolases"/>
    <property type="match status" value="1"/>
</dbReference>
<dbReference type="Gene3D" id="1.10.10.10">
    <property type="entry name" value="Winged helix-like DNA-binding domain superfamily/Winged helix DNA-binding domain"/>
    <property type="match status" value="1"/>
</dbReference>
<dbReference type="AlphaFoldDB" id="A0AAN0J1M3"/>
<dbReference type="CDD" id="cd01670">
    <property type="entry name" value="Death"/>
    <property type="match status" value="1"/>
</dbReference>
<reference evidence="3" key="2">
    <citation type="submission" date="2024-06" db="UniProtKB">
        <authorList>
            <consortium name="EnsemblMetazoa"/>
        </authorList>
    </citation>
    <scope>IDENTIFICATION</scope>
</reference>
<dbReference type="InterPro" id="IPR027417">
    <property type="entry name" value="P-loop_NTPase"/>
</dbReference>
<dbReference type="Gene3D" id="1.10.533.10">
    <property type="entry name" value="Death Domain, Fas"/>
    <property type="match status" value="1"/>
</dbReference>
<feature type="transmembrane region" description="Helical" evidence="1">
    <location>
        <begin position="41"/>
        <end position="62"/>
    </location>
</feature>
<evidence type="ECO:0000313" key="3">
    <source>
        <dbReference type="EnsemblMetazoa" id="XP_019850633.1"/>
    </source>
</evidence>
<feature type="transmembrane region" description="Helical" evidence="1">
    <location>
        <begin position="12"/>
        <end position="32"/>
    </location>
</feature>
<name>A0AAN0J1M3_AMPQE</name>
<proteinExistence type="predicted"/>
<evidence type="ECO:0000313" key="4">
    <source>
        <dbReference type="Proteomes" id="UP000007879"/>
    </source>
</evidence>
<dbReference type="EnsemblMetazoa" id="XM_019995074.1">
    <property type="protein sequence ID" value="XP_019850633.1"/>
    <property type="gene ID" value="LOC109581198"/>
</dbReference>
<dbReference type="InterPro" id="IPR036388">
    <property type="entry name" value="WH-like_DNA-bd_sf"/>
</dbReference>
<protein>
    <recommendedName>
        <fullName evidence="2">Death domain-containing protein</fullName>
    </recommendedName>
</protein>
<evidence type="ECO:0000259" key="2">
    <source>
        <dbReference type="PROSITE" id="PS50017"/>
    </source>
</evidence>
<keyword evidence="1" id="KW-0472">Membrane</keyword>
<organism evidence="3 4">
    <name type="scientific">Amphimedon queenslandica</name>
    <name type="common">Sponge</name>
    <dbReference type="NCBI Taxonomy" id="400682"/>
    <lineage>
        <taxon>Eukaryota</taxon>
        <taxon>Metazoa</taxon>
        <taxon>Porifera</taxon>
        <taxon>Demospongiae</taxon>
        <taxon>Heteroscleromorpha</taxon>
        <taxon>Haplosclerida</taxon>
        <taxon>Niphatidae</taxon>
        <taxon>Amphimedon</taxon>
    </lineage>
</organism>
<dbReference type="InterPro" id="IPR011029">
    <property type="entry name" value="DEATH-like_dom_sf"/>
</dbReference>
<dbReference type="InterPro" id="IPR000488">
    <property type="entry name" value="Death_dom"/>
</dbReference>
<feature type="domain" description="Death" evidence="2">
    <location>
        <begin position="789"/>
        <end position="863"/>
    </location>
</feature>
<feature type="transmembrane region" description="Helical" evidence="1">
    <location>
        <begin position="166"/>
        <end position="190"/>
    </location>
</feature>
<dbReference type="GO" id="GO:0007165">
    <property type="term" value="P:signal transduction"/>
    <property type="evidence" value="ECO:0007669"/>
    <property type="project" value="InterPro"/>
</dbReference>
<keyword evidence="1" id="KW-0812">Transmembrane</keyword>
<dbReference type="PROSITE" id="PS50017">
    <property type="entry name" value="DEATH_DOMAIN"/>
    <property type="match status" value="1"/>
</dbReference>
<reference evidence="4" key="1">
    <citation type="journal article" date="2010" name="Nature">
        <title>The Amphimedon queenslandica genome and the evolution of animal complexity.</title>
        <authorList>
            <person name="Srivastava M."/>
            <person name="Simakov O."/>
            <person name="Chapman J."/>
            <person name="Fahey B."/>
            <person name="Gauthier M.E."/>
            <person name="Mitros T."/>
            <person name="Richards G.S."/>
            <person name="Conaco C."/>
            <person name="Dacre M."/>
            <person name="Hellsten U."/>
            <person name="Larroux C."/>
            <person name="Putnam N.H."/>
            <person name="Stanke M."/>
            <person name="Adamska M."/>
            <person name="Darling A."/>
            <person name="Degnan S.M."/>
            <person name="Oakley T.H."/>
            <person name="Plachetzki D.C."/>
            <person name="Zhai Y."/>
            <person name="Adamski M."/>
            <person name="Calcino A."/>
            <person name="Cummins S.F."/>
            <person name="Goodstein D.M."/>
            <person name="Harris C."/>
            <person name="Jackson D.J."/>
            <person name="Leys S.P."/>
            <person name="Shu S."/>
            <person name="Woodcroft B.J."/>
            <person name="Vervoort M."/>
            <person name="Kosik K.S."/>
            <person name="Manning G."/>
            <person name="Degnan B.M."/>
            <person name="Rokhsar D.S."/>
        </authorList>
    </citation>
    <scope>NUCLEOTIDE SEQUENCE [LARGE SCALE GENOMIC DNA]</scope>
</reference>
<dbReference type="KEGG" id="aqu:109581198"/>
<evidence type="ECO:0000256" key="1">
    <source>
        <dbReference type="SAM" id="Phobius"/>
    </source>
</evidence>
<accession>A0AAN0J1M3</accession>